<keyword evidence="1" id="KW-0472">Membrane</keyword>
<dbReference type="RefSeq" id="WP_069718804.1">
    <property type="nucleotide sequence ID" value="NZ_MJEH01000063.1"/>
</dbReference>
<organism evidence="2 3">
    <name type="scientific">Bacillus solimangrovi</name>
    <dbReference type="NCBI Taxonomy" id="1305675"/>
    <lineage>
        <taxon>Bacteria</taxon>
        <taxon>Bacillati</taxon>
        <taxon>Bacillota</taxon>
        <taxon>Bacilli</taxon>
        <taxon>Bacillales</taxon>
        <taxon>Bacillaceae</taxon>
        <taxon>Bacillus</taxon>
    </lineage>
</organism>
<gene>
    <name evidence="2" type="ORF">BFG57_06630</name>
</gene>
<dbReference type="OrthoDB" id="1708317at2"/>
<keyword evidence="1" id="KW-1133">Transmembrane helix</keyword>
<dbReference type="Proteomes" id="UP000095209">
    <property type="component" value="Unassembled WGS sequence"/>
</dbReference>
<dbReference type="AlphaFoldDB" id="A0A1E5LB35"/>
<evidence type="ECO:0000256" key="1">
    <source>
        <dbReference type="SAM" id="Phobius"/>
    </source>
</evidence>
<keyword evidence="3" id="KW-1185">Reference proteome</keyword>
<keyword evidence="1" id="KW-0812">Transmembrane</keyword>
<comment type="caution">
    <text evidence="2">The sequence shown here is derived from an EMBL/GenBank/DDBJ whole genome shotgun (WGS) entry which is preliminary data.</text>
</comment>
<feature type="transmembrane region" description="Helical" evidence="1">
    <location>
        <begin position="6"/>
        <end position="24"/>
    </location>
</feature>
<protein>
    <recommendedName>
        <fullName evidence="4">Swarming motility protein SwrB</fullName>
    </recommendedName>
</protein>
<evidence type="ECO:0000313" key="2">
    <source>
        <dbReference type="EMBL" id="OEH91288.1"/>
    </source>
</evidence>
<reference evidence="2 3" key="1">
    <citation type="submission" date="2016-08" db="EMBL/GenBank/DDBJ databases">
        <title>Genome of Bacillus solimangrovi GH2-4.</title>
        <authorList>
            <person name="Lim S."/>
            <person name="Kim B.-C."/>
        </authorList>
    </citation>
    <scope>NUCLEOTIDE SEQUENCE [LARGE SCALE GENOMIC DNA]</scope>
    <source>
        <strain evidence="2 3">GH2-4</strain>
    </source>
</reference>
<evidence type="ECO:0000313" key="3">
    <source>
        <dbReference type="Proteomes" id="UP000095209"/>
    </source>
</evidence>
<proteinExistence type="predicted"/>
<accession>A0A1E5LB35</accession>
<sequence>MGLALTASFIFHILTSFILLLLWMRLSSVSKELKQQERMQSEIEGVLSSYIMEMKDENEKLLSAIQNGVIKQSKTPSASIASPSSSISSMNVKPSSKTVYRAYHSSQNAAEKPQSPPILSEKDMLLTPLSKGNEQYVQSLASKAIELEKKGYTIEEIAKELNKGKTEIELILKFRSES</sequence>
<name>A0A1E5LB35_9BACI</name>
<dbReference type="STRING" id="1305675.BFG57_06630"/>
<dbReference type="EMBL" id="MJEH01000063">
    <property type="protein sequence ID" value="OEH91288.1"/>
    <property type="molecule type" value="Genomic_DNA"/>
</dbReference>
<evidence type="ECO:0008006" key="4">
    <source>
        <dbReference type="Google" id="ProtNLM"/>
    </source>
</evidence>